<keyword evidence="12" id="KW-1185">Reference proteome</keyword>
<dbReference type="InterPro" id="IPR003594">
    <property type="entry name" value="HATPase_dom"/>
</dbReference>
<evidence type="ECO:0000256" key="7">
    <source>
        <dbReference type="ARBA" id="ARBA00022840"/>
    </source>
</evidence>
<evidence type="ECO:0000256" key="1">
    <source>
        <dbReference type="ARBA" id="ARBA00000085"/>
    </source>
</evidence>
<dbReference type="PANTHER" id="PTHR43065">
    <property type="entry name" value="SENSOR HISTIDINE KINASE"/>
    <property type="match status" value="1"/>
</dbReference>
<dbReference type="AlphaFoldDB" id="A0A6V8LZY8"/>
<keyword evidence="9" id="KW-0472">Membrane</keyword>
<dbReference type="Pfam" id="PF02518">
    <property type="entry name" value="HATPase_c"/>
    <property type="match status" value="1"/>
</dbReference>
<dbReference type="InterPro" id="IPR004358">
    <property type="entry name" value="Sig_transdc_His_kin-like_C"/>
</dbReference>
<keyword evidence="4 11" id="KW-0808">Transferase</keyword>
<name>A0A6V8LZY8_9BACT</name>
<evidence type="ECO:0000256" key="8">
    <source>
        <dbReference type="ARBA" id="ARBA00023012"/>
    </source>
</evidence>
<dbReference type="InterPro" id="IPR036097">
    <property type="entry name" value="HisK_dim/P_sf"/>
</dbReference>
<dbReference type="PANTHER" id="PTHR43065:SF10">
    <property type="entry name" value="PEROXIDE STRESS-ACTIVATED HISTIDINE KINASE MAK3"/>
    <property type="match status" value="1"/>
</dbReference>
<keyword evidence="9" id="KW-0812">Transmembrane</keyword>
<evidence type="ECO:0000259" key="10">
    <source>
        <dbReference type="PROSITE" id="PS50109"/>
    </source>
</evidence>
<gene>
    <name evidence="11" type="primary">zraS_7</name>
    <name evidence="11" type="ORF">NNJEOMEG_01629</name>
</gene>
<dbReference type="Gene3D" id="3.30.565.10">
    <property type="entry name" value="Histidine kinase-like ATPase, C-terminal domain"/>
    <property type="match status" value="1"/>
</dbReference>
<evidence type="ECO:0000256" key="3">
    <source>
        <dbReference type="ARBA" id="ARBA00022553"/>
    </source>
</evidence>
<dbReference type="SMART" id="SM00387">
    <property type="entry name" value="HATPase_c"/>
    <property type="match status" value="1"/>
</dbReference>
<dbReference type="Proteomes" id="UP000494245">
    <property type="component" value="Unassembled WGS sequence"/>
</dbReference>
<dbReference type="InterPro" id="IPR003661">
    <property type="entry name" value="HisK_dim/P_dom"/>
</dbReference>
<dbReference type="SUPFAM" id="SSF47384">
    <property type="entry name" value="Homodimeric domain of signal transducing histidine kinase"/>
    <property type="match status" value="1"/>
</dbReference>
<dbReference type="Gene3D" id="1.10.287.130">
    <property type="match status" value="1"/>
</dbReference>
<keyword evidence="6" id="KW-0418">Kinase</keyword>
<keyword evidence="5" id="KW-0547">Nucleotide-binding</keyword>
<comment type="catalytic activity">
    <reaction evidence="1">
        <text>ATP + protein L-histidine = ADP + protein N-phospho-L-histidine.</text>
        <dbReference type="EC" id="2.7.13.3"/>
    </reaction>
</comment>
<reference evidence="11 12" key="2">
    <citation type="submission" date="2020-05" db="EMBL/GenBank/DDBJ databases">
        <title>Draft genome sequence of Desulfovibrio sp. strainFSS-1.</title>
        <authorList>
            <person name="Shimoshige H."/>
            <person name="Kobayashi H."/>
            <person name="Maekawa T."/>
        </authorList>
    </citation>
    <scope>NUCLEOTIDE SEQUENCE [LARGE SCALE GENOMIC DNA]</scope>
    <source>
        <strain evidence="11 12">SIID29052-01</strain>
    </source>
</reference>
<dbReference type="GO" id="GO:0000155">
    <property type="term" value="F:phosphorelay sensor kinase activity"/>
    <property type="evidence" value="ECO:0007669"/>
    <property type="project" value="InterPro"/>
</dbReference>
<feature type="transmembrane region" description="Helical" evidence="9">
    <location>
        <begin position="12"/>
        <end position="32"/>
    </location>
</feature>
<feature type="transmembrane region" description="Helical" evidence="9">
    <location>
        <begin position="185"/>
        <end position="204"/>
    </location>
</feature>
<dbReference type="GO" id="GO:0005524">
    <property type="term" value="F:ATP binding"/>
    <property type="evidence" value="ECO:0007669"/>
    <property type="project" value="UniProtKB-KW"/>
</dbReference>
<keyword evidence="8" id="KW-0902">Two-component regulatory system</keyword>
<sequence>MRLHVSLRLRIYLVLGLLLAVTVGGGAFMLWYGTRIQTFLSGVFDRQVHALDAAMRLESSLAAQRGFLTYYSLDFDKSWLTRLSEQQSAFERELSKVRSFVDDESTRRLVNDIESGFLRLTVERERVVELLNAGNRQGASQIHAAARKRFDALITQCELFLDSLRAGLSRDRAEGLSRMELANTMATVFVPFTLLLGLVLALVLSRQILGPIRRLAEGEDQPAGPDEVAALETRMHGLLERAVQARSKLEKSQATLKAAERMATVGKMAAGVAHSIRNPLTSVKMRLFSLQRSLDLSENQREDFEVISQEIKHLDLIIQNFLEYARPPKLTLARSSPSDVTAAAVQLMRPRLDAQRITVHVEREEPLRPILIDPEQLKEVLVNLFANAMDAMQGPGTITVDESEGFMEPMGRVAVLSVSDTGPGVPEEERERVFEPFHTTKEEGTGLGLPIARRIVTEHGGSISLTQAKGGGAKFTITLPFDSESQGRARWN</sequence>
<evidence type="ECO:0000256" key="9">
    <source>
        <dbReference type="SAM" id="Phobius"/>
    </source>
</evidence>
<evidence type="ECO:0000256" key="6">
    <source>
        <dbReference type="ARBA" id="ARBA00022777"/>
    </source>
</evidence>
<evidence type="ECO:0000313" key="12">
    <source>
        <dbReference type="Proteomes" id="UP000494245"/>
    </source>
</evidence>
<dbReference type="PROSITE" id="PS50109">
    <property type="entry name" value="HIS_KIN"/>
    <property type="match status" value="1"/>
</dbReference>
<feature type="domain" description="Histidine kinase" evidence="10">
    <location>
        <begin position="271"/>
        <end position="483"/>
    </location>
</feature>
<dbReference type="PRINTS" id="PR00344">
    <property type="entry name" value="BCTRLSENSOR"/>
</dbReference>
<protein>
    <recommendedName>
        <fullName evidence="2">histidine kinase</fullName>
        <ecNumber evidence="2">2.7.13.3</ecNumber>
    </recommendedName>
</protein>
<comment type="caution">
    <text evidence="11">The sequence shown here is derived from an EMBL/GenBank/DDBJ whole genome shotgun (WGS) entry which is preliminary data.</text>
</comment>
<keyword evidence="3" id="KW-0597">Phosphoprotein</keyword>
<reference evidence="11 12" key="1">
    <citation type="submission" date="2020-04" db="EMBL/GenBank/DDBJ databases">
        <authorList>
            <consortium name="Desulfovibrio sp. FSS-1 genome sequencing consortium"/>
            <person name="Shimoshige H."/>
            <person name="Kobayashi H."/>
            <person name="Maekawa T."/>
        </authorList>
    </citation>
    <scope>NUCLEOTIDE SEQUENCE [LARGE SCALE GENOMIC DNA]</scope>
    <source>
        <strain evidence="11 12">SIID29052-01</strain>
    </source>
</reference>
<dbReference type="EMBL" id="BLTE01000006">
    <property type="protein sequence ID" value="GFK93795.1"/>
    <property type="molecule type" value="Genomic_DNA"/>
</dbReference>
<dbReference type="CDD" id="cd00082">
    <property type="entry name" value="HisKA"/>
    <property type="match status" value="1"/>
</dbReference>
<accession>A0A6V8LZY8</accession>
<organism evidence="11 12">
    <name type="scientific">Fundidesulfovibrio magnetotacticus</name>
    <dbReference type="NCBI Taxonomy" id="2730080"/>
    <lineage>
        <taxon>Bacteria</taxon>
        <taxon>Pseudomonadati</taxon>
        <taxon>Thermodesulfobacteriota</taxon>
        <taxon>Desulfovibrionia</taxon>
        <taxon>Desulfovibrionales</taxon>
        <taxon>Desulfovibrionaceae</taxon>
        <taxon>Fundidesulfovibrio</taxon>
    </lineage>
</organism>
<evidence type="ECO:0000256" key="4">
    <source>
        <dbReference type="ARBA" id="ARBA00022679"/>
    </source>
</evidence>
<evidence type="ECO:0000256" key="5">
    <source>
        <dbReference type="ARBA" id="ARBA00022741"/>
    </source>
</evidence>
<dbReference type="SMART" id="SM00388">
    <property type="entry name" value="HisKA"/>
    <property type="match status" value="1"/>
</dbReference>
<proteinExistence type="predicted"/>
<keyword evidence="7" id="KW-0067">ATP-binding</keyword>
<dbReference type="Pfam" id="PF00512">
    <property type="entry name" value="HisKA"/>
    <property type="match status" value="1"/>
</dbReference>
<evidence type="ECO:0000256" key="2">
    <source>
        <dbReference type="ARBA" id="ARBA00012438"/>
    </source>
</evidence>
<dbReference type="RefSeq" id="WP_173083198.1">
    <property type="nucleotide sequence ID" value="NZ_BLTE01000006.1"/>
</dbReference>
<dbReference type="InterPro" id="IPR005467">
    <property type="entry name" value="His_kinase_dom"/>
</dbReference>
<dbReference type="EC" id="2.7.13.3" evidence="2"/>
<dbReference type="SUPFAM" id="SSF55874">
    <property type="entry name" value="ATPase domain of HSP90 chaperone/DNA topoisomerase II/histidine kinase"/>
    <property type="match status" value="1"/>
</dbReference>
<dbReference type="InterPro" id="IPR036890">
    <property type="entry name" value="HATPase_C_sf"/>
</dbReference>
<evidence type="ECO:0000313" key="11">
    <source>
        <dbReference type="EMBL" id="GFK93795.1"/>
    </source>
</evidence>
<keyword evidence="9" id="KW-1133">Transmembrane helix</keyword>